<sequence length="76" mass="8446">MYTSSPSTELPRSDSVGPQSRVEFDQDLDLILGNNLVVVVVEFIYSFSQLSVVSIPLSTEDAKIFCPSEHNNNQQL</sequence>
<evidence type="ECO:0000313" key="1">
    <source>
        <dbReference type="EMBL" id="KAH0551930.1"/>
    </source>
</evidence>
<dbReference type="Proteomes" id="UP000826195">
    <property type="component" value="Unassembled WGS sequence"/>
</dbReference>
<organism evidence="1 2">
    <name type="scientific">Cotesia glomerata</name>
    <name type="common">Lepidopteran parasitic wasp</name>
    <name type="synonym">Apanteles glomeratus</name>
    <dbReference type="NCBI Taxonomy" id="32391"/>
    <lineage>
        <taxon>Eukaryota</taxon>
        <taxon>Metazoa</taxon>
        <taxon>Ecdysozoa</taxon>
        <taxon>Arthropoda</taxon>
        <taxon>Hexapoda</taxon>
        <taxon>Insecta</taxon>
        <taxon>Pterygota</taxon>
        <taxon>Neoptera</taxon>
        <taxon>Endopterygota</taxon>
        <taxon>Hymenoptera</taxon>
        <taxon>Apocrita</taxon>
        <taxon>Ichneumonoidea</taxon>
        <taxon>Braconidae</taxon>
        <taxon>Microgastrinae</taxon>
        <taxon>Cotesia</taxon>
    </lineage>
</organism>
<name>A0AAV7IID5_COTGL</name>
<accession>A0AAV7IID5</accession>
<gene>
    <name evidence="1" type="ORF">KQX54_003140</name>
</gene>
<dbReference type="EMBL" id="JAHXZJ010001492">
    <property type="protein sequence ID" value="KAH0551930.1"/>
    <property type="molecule type" value="Genomic_DNA"/>
</dbReference>
<evidence type="ECO:0000313" key="2">
    <source>
        <dbReference type="Proteomes" id="UP000826195"/>
    </source>
</evidence>
<proteinExistence type="predicted"/>
<protein>
    <submittedName>
        <fullName evidence="1">Uncharacterized protein</fullName>
    </submittedName>
</protein>
<comment type="caution">
    <text evidence="1">The sequence shown here is derived from an EMBL/GenBank/DDBJ whole genome shotgun (WGS) entry which is preliminary data.</text>
</comment>
<dbReference type="AlphaFoldDB" id="A0AAV7IID5"/>
<keyword evidence="2" id="KW-1185">Reference proteome</keyword>
<reference evidence="1 2" key="1">
    <citation type="journal article" date="2021" name="J. Hered.">
        <title>A chromosome-level genome assembly of the parasitoid wasp, Cotesia glomerata (Hymenoptera: Braconidae).</title>
        <authorList>
            <person name="Pinto B.J."/>
            <person name="Weis J.J."/>
            <person name="Gamble T."/>
            <person name="Ode P.J."/>
            <person name="Paul R."/>
            <person name="Zaspel J.M."/>
        </authorList>
    </citation>
    <scope>NUCLEOTIDE SEQUENCE [LARGE SCALE GENOMIC DNA]</scope>
    <source>
        <strain evidence="1">CgM1</strain>
    </source>
</reference>